<evidence type="ECO:0000256" key="1">
    <source>
        <dbReference type="SAM" id="MobiDB-lite"/>
    </source>
</evidence>
<dbReference type="Proteomes" id="UP000664277">
    <property type="component" value="Unassembled WGS sequence"/>
</dbReference>
<organism evidence="2 3">
    <name type="scientific">Candidatus Obscuribacter phosphatis</name>
    <dbReference type="NCBI Taxonomy" id="1906157"/>
    <lineage>
        <taxon>Bacteria</taxon>
        <taxon>Bacillati</taxon>
        <taxon>Candidatus Melainabacteria</taxon>
        <taxon>Candidatus Obscuribacterales</taxon>
        <taxon>Candidatus Obscuribacteraceae</taxon>
        <taxon>Candidatus Obscuribacter</taxon>
    </lineage>
</organism>
<reference evidence="2" key="1">
    <citation type="submission" date="2021-02" db="EMBL/GenBank/DDBJ databases">
        <title>Genome-Resolved Metagenomics of a Microbial Community Performing Photosynthetic Biological Nutrient Removal.</title>
        <authorList>
            <person name="Mcdaniel E.A."/>
        </authorList>
    </citation>
    <scope>NUCLEOTIDE SEQUENCE</scope>
    <source>
        <strain evidence="2">UWPOB_OBS1</strain>
    </source>
</reference>
<proteinExistence type="predicted"/>
<name>A0A8J7PI68_9BACT</name>
<evidence type="ECO:0000313" key="3">
    <source>
        <dbReference type="Proteomes" id="UP000664277"/>
    </source>
</evidence>
<evidence type="ECO:0000313" key="2">
    <source>
        <dbReference type="EMBL" id="MBN8662408.1"/>
    </source>
</evidence>
<dbReference type="EMBL" id="JAFLCK010000038">
    <property type="protein sequence ID" value="MBN8662408.1"/>
    <property type="molecule type" value="Genomic_DNA"/>
</dbReference>
<comment type="caution">
    <text evidence="2">The sequence shown here is derived from an EMBL/GenBank/DDBJ whole genome shotgun (WGS) entry which is preliminary data.</text>
</comment>
<gene>
    <name evidence="2" type="ORF">J0M35_18710</name>
</gene>
<dbReference type="AlphaFoldDB" id="A0A8J7PI68"/>
<feature type="region of interest" description="Disordered" evidence="1">
    <location>
        <begin position="1"/>
        <end position="22"/>
    </location>
</feature>
<protein>
    <submittedName>
        <fullName evidence="2">Uncharacterized protein</fullName>
    </submittedName>
</protein>
<sequence>MDKTHEPVDSKQAQKHHNEQQSDGLHLLYDFVTSPLLAHRKPDNQSSELKLDAKDLYNTCVKQGDNSVLGMLGLHTRSKEEQEKQEAGCYKSVLEQHQKAVGEYWNQVELDKSFGRLIYQFPPEFNGPPKPAHAEDKVLQTPSAKLPSANDMLDNAKELNRLAEQKPDAPDFKPLQLSEGEFKQGYAREALNVGKKLGLTAEETEKVVMNVYAFECGGRGTYDLLSGVDKRLTQPDKPGHSEIQEARRSAHPISSAIGYNQIIMSTNLAIHDKEATPVAERLRELAKDSPRGAELEGKAKLYENLQNNLHKELLLFAAEHPGRRHKYIDHEGNPRYKLYQDFAASHKPTASGLTGRQFSSALHALNLDGDLGPVIQARQLEHTMQHMLSPQVRANLTKLKGEKAGEYFGAAVEMANLAGETNGAAMLKPGRSHLPTVNFFDRKGYEANPIVQKRNAGQLLEAVYRVMHGANASPQLYGNAQFEESFKAEQMQK</sequence>
<accession>A0A8J7PI68</accession>